<dbReference type="RefSeq" id="WP_152429733.1">
    <property type="nucleotide sequence ID" value="NZ_CBCSDK010000003.1"/>
</dbReference>
<evidence type="ECO:0000256" key="1">
    <source>
        <dbReference type="SAM" id="Phobius"/>
    </source>
</evidence>
<dbReference type="KEGG" id="vaq:FIV01_03335"/>
<dbReference type="Pfam" id="PF07963">
    <property type="entry name" value="N_methyl"/>
    <property type="match status" value="1"/>
</dbReference>
<name>A0A5P9CGW1_9VIBR</name>
<dbReference type="InterPro" id="IPR016419">
    <property type="entry name" value="Prepilin_Pept-dep_B_prd"/>
</dbReference>
<proteinExistence type="predicted"/>
<accession>A0A5P9CGW1</accession>
<dbReference type="OrthoDB" id="5865913at2"/>
<gene>
    <name evidence="2" type="ORF">FIV01_03335</name>
</gene>
<dbReference type="AlphaFoldDB" id="A0A5P9CGW1"/>
<dbReference type="EMBL" id="CP045350">
    <property type="protein sequence ID" value="QFT25475.1"/>
    <property type="molecule type" value="Genomic_DNA"/>
</dbReference>
<evidence type="ECO:0008006" key="4">
    <source>
        <dbReference type="Google" id="ProtNLM"/>
    </source>
</evidence>
<dbReference type="NCBIfam" id="TIGR02532">
    <property type="entry name" value="IV_pilin_GFxxxE"/>
    <property type="match status" value="1"/>
</dbReference>
<dbReference type="PIRSF" id="PIRSF004525">
    <property type="entry name" value="Pilin_peptidase-dep_B_prd"/>
    <property type="match status" value="1"/>
</dbReference>
<protein>
    <recommendedName>
        <fullName evidence="4">Pilus assembly protein PilW</fullName>
    </recommendedName>
</protein>
<evidence type="ECO:0000313" key="3">
    <source>
        <dbReference type="Proteomes" id="UP000326936"/>
    </source>
</evidence>
<dbReference type="InterPro" id="IPR012902">
    <property type="entry name" value="N_methyl_site"/>
</dbReference>
<sequence>MLNPKSYCQGMSLIECLVSVAISLIVMATLMSLLLHNAQIANAGIKQRLLQQSTHSVSQMIKHDLYRAGYGGELGRVIKISGADNVYHWLQNPVTSLIGYAYLAGELGSKEAYVNVVYQRNNHYPNQLRVCEVKLPRVISVTEAANFNAYFGNRCNTLFDIKQIMVTEFDLKSETILSSLPSSSLLSVSITTALTDSPEQSLSVSFVLHPRNS</sequence>
<keyword evidence="1" id="KW-0472">Membrane</keyword>
<feature type="transmembrane region" description="Helical" evidence="1">
    <location>
        <begin position="12"/>
        <end position="35"/>
    </location>
</feature>
<evidence type="ECO:0000313" key="2">
    <source>
        <dbReference type="EMBL" id="QFT25475.1"/>
    </source>
</evidence>
<dbReference type="Proteomes" id="UP000326936">
    <property type="component" value="Chromosome"/>
</dbReference>
<keyword evidence="1" id="KW-0812">Transmembrane</keyword>
<organism evidence="2 3">
    <name type="scientific">Vibrio aquimaris</name>
    <dbReference type="NCBI Taxonomy" id="2587862"/>
    <lineage>
        <taxon>Bacteria</taxon>
        <taxon>Pseudomonadati</taxon>
        <taxon>Pseudomonadota</taxon>
        <taxon>Gammaproteobacteria</taxon>
        <taxon>Vibrionales</taxon>
        <taxon>Vibrionaceae</taxon>
        <taxon>Vibrio</taxon>
    </lineage>
</organism>
<keyword evidence="3" id="KW-1185">Reference proteome</keyword>
<keyword evidence="1" id="KW-1133">Transmembrane helix</keyword>
<reference evidence="2 3" key="1">
    <citation type="submission" date="2019-10" db="EMBL/GenBank/DDBJ databases">
        <title>Complete genome sequence of Vibrio sp. strain THAF100, isolated from non-filtered water from the water column of tank 6 of a marine aquarium containing stony-coral fragments. Water maintained at 26 degree C.</title>
        <authorList>
            <person name="Ruckert C."/>
            <person name="Franco A."/>
            <person name="Kalinowski J."/>
            <person name="Glaeser S."/>
        </authorList>
    </citation>
    <scope>NUCLEOTIDE SEQUENCE [LARGE SCALE GENOMIC DNA]</scope>
    <source>
        <strain evidence="2 3">THAF100</strain>
    </source>
</reference>